<dbReference type="Pfam" id="PF12833">
    <property type="entry name" value="HTH_18"/>
    <property type="match status" value="1"/>
</dbReference>
<dbReference type="PANTHER" id="PTHR43280:SF28">
    <property type="entry name" value="HTH-TYPE TRANSCRIPTIONAL ACTIVATOR RHAS"/>
    <property type="match status" value="1"/>
</dbReference>
<evidence type="ECO:0000256" key="3">
    <source>
        <dbReference type="ARBA" id="ARBA00023163"/>
    </source>
</evidence>
<dbReference type="InterPro" id="IPR009057">
    <property type="entry name" value="Homeodomain-like_sf"/>
</dbReference>
<dbReference type="PROSITE" id="PS00028">
    <property type="entry name" value="ZINC_FINGER_C2H2_1"/>
    <property type="match status" value="1"/>
</dbReference>
<dbReference type="AlphaFoldDB" id="A0A1B1YFI4"/>
<evidence type="ECO:0000313" key="6">
    <source>
        <dbReference type="Proteomes" id="UP000092971"/>
    </source>
</evidence>
<dbReference type="EMBL" id="CP014672">
    <property type="protein sequence ID" value="ANW99521.1"/>
    <property type="molecule type" value="Genomic_DNA"/>
</dbReference>
<dbReference type="SMART" id="SM00342">
    <property type="entry name" value="HTH_ARAC"/>
    <property type="match status" value="1"/>
</dbReference>
<dbReference type="InterPro" id="IPR037923">
    <property type="entry name" value="HTH-like"/>
</dbReference>
<evidence type="ECO:0000313" key="5">
    <source>
        <dbReference type="EMBL" id="ANW99521.1"/>
    </source>
</evidence>
<evidence type="ECO:0000256" key="1">
    <source>
        <dbReference type="ARBA" id="ARBA00023015"/>
    </source>
</evidence>
<accession>A0A1B1YFI4</accession>
<dbReference type="PROSITE" id="PS01124">
    <property type="entry name" value="HTH_ARAC_FAMILY_2"/>
    <property type="match status" value="1"/>
</dbReference>
<dbReference type="Gene3D" id="2.60.120.280">
    <property type="entry name" value="Regulatory protein AraC"/>
    <property type="match status" value="1"/>
</dbReference>
<dbReference type="OrthoDB" id="9813413at2"/>
<dbReference type="Gene3D" id="1.10.10.60">
    <property type="entry name" value="Homeodomain-like"/>
    <property type="match status" value="2"/>
</dbReference>
<dbReference type="InterPro" id="IPR020449">
    <property type="entry name" value="Tscrpt_reg_AraC-type_HTH"/>
</dbReference>
<keyword evidence="1" id="KW-0805">Transcription regulation</keyword>
<proteinExistence type="predicted"/>
<gene>
    <name evidence="5" type="ORF">CSTERTH_11010</name>
</gene>
<keyword evidence="3" id="KW-0804">Transcription</keyword>
<organism evidence="5 6">
    <name type="scientific">Thermoclostridium stercorarium subsp. thermolacticum DSM 2910</name>
    <dbReference type="NCBI Taxonomy" id="1121336"/>
    <lineage>
        <taxon>Bacteria</taxon>
        <taxon>Bacillati</taxon>
        <taxon>Bacillota</taxon>
        <taxon>Clostridia</taxon>
        <taxon>Eubacteriales</taxon>
        <taxon>Oscillospiraceae</taxon>
        <taxon>Thermoclostridium</taxon>
    </lineage>
</organism>
<dbReference type="InterPro" id="IPR018062">
    <property type="entry name" value="HTH_AraC-typ_CS"/>
</dbReference>
<protein>
    <submittedName>
        <fullName evidence="5">DNA-binding protein</fullName>
    </submittedName>
</protein>
<dbReference type="PRINTS" id="PR00032">
    <property type="entry name" value="HTHARAC"/>
</dbReference>
<dbReference type="Pfam" id="PF02311">
    <property type="entry name" value="AraC_binding"/>
    <property type="match status" value="1"/>
</dbReference>
<dbReference type="SUPFAM" id="SSF46689">
    <property type="entry name" value="Homeodomain-like"/>
    <property type="match status" value="2"/>
</dbReference>
<dbReference type="InterPro" id="IPR018060">
    <property type="entry name" value="HTH_AraC"/>
</dbReference>
<dbReference type="InterPro" id="IPR013087">
    <property type="entry name" value="Znf_C2H2_type"/>
</dbReference>
<dbReference type="InterPro" id="IPR003313">
    <property type="entry name" value="AraC-bd"/>
</dbReference>
<feature type="domain" description="HTH araC/xylS-type" evidence="4">
    <location>
        <begin position="205"/>
        <end position="303"/>
    </location>
</feature>
<dbReference type="PROSITE" id="PS00041">
    <property type="entry name" value="HTH_ARAC_FAMILY_1"/>
    <property type="match status" value="1"/>
</dbReference>
<dbReference type="CDD" id="cd06986">
    <property type="entry name" value="cupin_MmsR-like_N"/>
    <property type="match status" value="1"/>
</dbReference>
<reference evidence="5 6" key="1">
    <citation type="submission" date="2016-02" db="EMBL/GenBank/DDBJ databases">
        <title>Comparison of Clostridium stercorarium subspecies using comparative genomics and transcriptomics.</title>
        <authorList>
            <person name="Schellenberg J."/>
            <person name="Thallinger G."/>
            <person name="Levin D.B."/>
            <person name="Zhang X."/>
            <person name="Alvare G."/>
            <person name="Fristensky B."/>
            <person name="Sparling R."/>
        </authorList>
    </citation>
    <scope>NUCLEOTIDE SEQUENCE [LARGE SCALE GENOMIC DNA]</scope>
    <source>
        <strain evidence="5 6">DSM 2910</strain>
    </source>
</reference>
<evidence type="ECO:0000256" key="2">
    <source>
        <dbReference type="ARBA" id="ARBA00023125"/>
    </source>
</evidence>
<evidence type="ECO:0000259" key="4">
    <source>
        <dbReference type="PROSITE" id="PS01124"/>
    </source>
</evidence>
<dbReference type="PANTHER" id="PTHR43280">
    <property type="entry name" value="ARAC-FAMILY TRANSCRIPTIONAL REGULATOR"/>
    <property type="match status" value="1"/>
</dbReference>
<dbReference type="SUPFAM" id="SSF51215">
    <property type="entry name" value="Regulatory protein AraC"/>
    <property type="match status" value="1"/>
</dbReference>
<dbReference type="GO" id="GO:0003700">
    <property type="term" value="F:DNA-binding transcription factor activity"/>
    <property type="evidence" value="ECO:0007669"/>
    <property type="project" value="InterPro"/>
</dbReference>
<keyword evidence="2 5" id="KW-0238">DNA-binding</keyword>
<name>A0A1B1YFI4_THEST</name>
<sequence length="311" mass="36380">MLLFHFYCIIAAGQCKWYNVFGICVFVVWAIMIEKYYFHQSDQTDLNIYRCGIQECKPGYTWGPGIRDHFIVHYILDGTGMFSNGKIQKKLFPGDGFVVFPDCLVTYSADPENPWTYSWVGFHGLKAETFLNKAGIYRESPFFTYNADNRLRDCLSDMISEARRNTVSELMLLGHLYIFLSILIQNNHKTLQNTSRYMNQEKYVKKVIEFISKNYSEKISISEIARSIGLDRSYLYIIFKKTMKMSPQEYLINYRIERAVSLLRNPDLTIGDVARSVGYEDRLQFSKIFKKVKGISPNQFRKMQNSEPQKN</sequence>
<dbReference type="Proteomes" id="UP000092971">
    <property type="component" value="Chromosome"/>
</dbReference>
<dbReference type="GO" id="GO:0043565">
    <property type="term" value="F:sequence-specific DNA binding"/>
    <property type="evidence" value="ECO:0007669"/>
    <property type="project" value="InterPro"/>
</dbReference>